<keyword evidence="3 6" id="KW-1133">Transmembrane helix</keyword>
<dbReference type="VEuPathDB" id="MicrosporidiaDB:NEQG_02027"/>
<gene>
    <name evidence="7" type="ORF">NEQG_02027</name>
</gene>
<evidence type="ECO:0000256" key="2">
    <source>
        <dbReference type="ARBA" id="ARBA00022692"/>
    </source>
</evidence>
<dbReference type="HOGENOM" id="CLU_051078_2_2_1"/>
<feature type="transmembrane region" description="Helical" evidence="6">
    <location>
        <begin position="208"/>
        <end position="228"/>
    </location>
</feature>
<dbReference type="GO" id="GO:0046872">
    <property type="term" value="F:metal ion binding"/>
    <property type="evidence" value="ECO:0007669"/>
    <property type="project" value="UniProtKB-KW"/>
</dbReference>
<dbReference type="InParanoid" id="I3EFF8"/>
<dbReference type="OrthoDB" id="529367at2759"/>
<organism evidence="7 8">
    <name type="scientific">Nematocida parisii (strain ERTm3)</name>
    <name type="common">Nematode killer fungus</name>
    <dbReference type="NCBI Taxonomy" id="935791"/>
    <lineage>
        <taxon>Eukaryota</taxon>
        <taxon>Fungi</taxon>
        <taxon>Fungi incertae sedis</taxon>
        <taxon>Microsporidia</taxon>
        <taxon>Nematocida</taxon>
    </lineage>
</organism>
<reference evidence="7" key="1">
    <citation type="submission" date="2011-01" db="EMBL/GenBank/DDBJ databases">
        <title>The Genome Sequence of Nematocida parisii strain ERTm3.</title>
        <authorList>
            <consortium name="The Broad Institute Genome Sequencing Platform"/>
            <consortium name="The Broad Institute Genome Sequencing Center for Infectious Disease"/>
            <person name="Cuomo C."/>
            <person name="Troemel E."/>
            <person name="Young S.K."/>
            <person name="Zeng Q."/>
            <person name="Gargeya S."/>
            <person name="Fitzgerald M."/>
            <person name="Haas B."/>
            <person name="Abouelleil A."/>
            <person name="Alvarado L."/>
            <person name="Arachchi H.M."/>
            <person name="Berlin A."/>
            <person name="Chapman S.B."/>
            <person name="Gearin G."/>
            <person name="Goldberg J."/>
            <person name="Griggs A."/>
            <person name="Gujja S."/>
            <person name="Hansen M."/>
            <person name="Heiman D."/>
            <person name="Howarth C."/>
            <person name="Larimer J."/>
            <person name="Lui A."/>
            <person name="MacDonald P.J.P."/>
            <person name="McCowen C."/>
            <person name="Montmayeur A."/>
            <person name="Murphy C."/>
            <person name="Neiman D."/>
            <person name="Pearson M."/>
            <person name="Priest M."/>
            <person name="Roberts A."/>
            <person name="Saif S."/>
            <person name="Shea T."/>
            <person name="Sisk P."/>
            <person name="Stolte C."/>
            <person name="Sykes S."/>
            <person name="Wortman J."/>
            <person name="Nusbaum C."/>
            <person name="Birren B."/>
        </authorList>
    </citation>
    <scope>NUCLEOTIDE SEQUENCE</scope>
    <source>
        <strain evidence="7">ERTm3</strain>
    </source>
</reference>
<evidence type="ECO:0000256" key="3">
    <source>
        <dbReference type="ARBA" id="ARBA00022989"/>
    </source>
</evidence>
<proteinExistence type="predicted"/>
<evidence type="ECO:0000256" key="5">
    <source>
        <dbReference type="PIRSR" id="PIRSR604254-1"/>
    </source>
</evidence>
<feature type="binding site" evidence="5">
    <location>
        <position position="106"/>
    </location>
    <ligand>
        <name>Zn(2+)</name>
        <dbReference type="ChEBI" id="CHEBI:29105"/>
    </ligand>
</feature>
<evidence type="ECO:0000256" key="4">
    <source>
        <dbReference type="ARBA" id="ARBA00023136"/>
    </source>
</evidence>
<name>I3EFF8_NEMP3</name>
<accession>I3EFF8</accession>
<evidence type="ECO:0000313" key="7">
    <source>
        <dbReference type="EMBL" id="EIJ87955.1"/>
    </source>
</evidence>
<evidence type="ECO:0008006" key="9">
    <source>
        <dbReference type="Google" id="ProtNLM"/>
    </source>
</evidence>
<dbReference type="PANTHER" id="PTHR20855">
    <property type="entry name" value="ADIPOR/PROGESTIN RECEPTOR-RELATED"/>
    <property type="match status" value="1"/>
</dbReference>
<feature type="binding site" evidence="5">
    <location>
        <position position="241"/>
    </location>
    <ligand>
        <name>Zn(2+)</name>
        <dbReference type="ChEBI" id="CHEBI:29105"/>
    </ligand>
</feature>
<dbReference type="GO" id="GO:0016020">
    <property type="term" value="C:membrane"/>
    <property type="evidence" value="ECO:0007669"/>
    <property type="project" value="UniProtKB-SubCell"/>
</dbReference>
<evidence type="ECO:0000256" key="6">
    <source>
        <dbReference type="SAM" id="Phobius"/>
    </source>
</evidence>
<dbReference type="EMBL" id="GL870880">
    <property type="protein sequence ID" value="EIJ87955.1"/>
    <property type="molecule type" value="Genomic_DNA"/>
</dbReference>
<feature type="transmembrane region" description="Helical" evidence="6">
    <location>
        <begin position="153"/>
        <end position="173"/>
    </location>
</feature>
<protein>
    <recommendedName>
        <fullName evidence="9">Hemolysin III family channel protein</fullName>
    </recommendedName>
</protein>
<dbReference type="Proteomes" id="UP000002872">
    <property type="component" value="Unassembled WGS sequence"/>
</dbReference>
<sequence>MSIETISKEKERSIEQILTPNKSNSIIGAKDNPNVNENIDQEDSSSGYFTYPNSKPYCRGRIHQVAFYLTIIMYIVLMCTLRINKIYLSLYFASQVLLYGISGTYHTKKWKTRESEKLFQKLDHSSIFLLIAGTQTCVIAAINEVNIGGTSNILLYLPISYILAILGMLKVFFIQNIPKSVNVSYYIVHGASVIIFVPIEYVKKELPLFVFSIFGGVSYIIGGIIYGTKKPDPWPKTFGFHEIFHTLTVIGNTFFMLTIVWADYKAGRMIG</sequence>
<keyword evidence="2 6" id="KW-0812">Transmembrane</keyword>
<dbReference type="OMA" id="RIHQIAF"/>
<keyword evidence="5" id="KW-0862">Zinc</keyword>
<keyword evidence="4 6" id="KW-0472">Membrane</keyword>
<feature type="binding site" evidence="5">
    <location>
        <position position="245"/>
    </location>
    <ligand>
        <name>Zn(2+)</name>
        <dbReference type="ChEBI" id="CHEBI:29105"/>
    </ligand>
</feature>
<dbReference type="PANTHER" id="PTHR20855:SF3">
    <property type="entry name" value="LD03007P"/>
    <property type="match status" value="1"/>
</dbReference>
<comment type="subcellular location">
    <subcellularLocation>
        <location evidence="1">Membrane</location>
        <topology evidence="1">Multi-pass membrane protein</topology>
    </subcellularLocation>
</comment>
<feature type="transmembrane region" description="Helical" evidence="6">
    <location>
        <begin position="185"/>
        <end position="202"/>
    </location>
</feature>
<dbReference type="Pfam" id="PF03006">
    <property type="entry name" value="HlyIII"/>
    <property type="match status" value="1"/>
</dbReference>
<feature type="transmembrane region" description="Helical" evidence="6">
    <location>
        <begin position="127"/>
        <end position="147"/>
    </location>
</feature>
<keyword evidence="8" id="KW-1185">Reference proteome</keyword>
<dbReference type="InterPro" id="IPR004254">
    <property type="entry name" value="AdipoR/HlyIII-related"/>
</dbReference>
<dbReference type="STRING" id="935791.I3EFF8"/>
<feature type="transmembrane region" description="Helical" evidence="6">
    <location>
        <begin position="65"/>
        <end position="83"/>
    </location>
</feature>
<evidence type="ECO:0000256" key="1">
    <source>
        <dbReference type="ARBA" id="ARBA00004141"/>
    </source>
</evidence>
<feature type="transmembrane region" description="Helical" evidence="6">
    <location>
        <begin position="240"/>
        <end position="262"/>
    </location>
</feature>
<evidence type="ECO:0000313" key="8">
    <source>
        <dbReference type="Proteomes" id="UP000002872"/>
    </source>
</evidence>
<dbReference type="AlphaFoldDB" id="I3EFF8"/>
<keyword evidence="5" id="KW-0479">Metal-binding</keyword>